<dbReference type="EMBL" id="SJPM01000013">
    <property type="protein sequence ID" value="TWT91848.1"/>
    <property type="molecule type" value="Genomic_DNA"/>
</dbReference>
<dbReference type="SUPFAM" id="SSF50998">
    <property type="entry name" value="Quinoprotein alcohol dehydrogenase-like"/>
    <property type="match status" value="1"/>
</dbReference>
<dbReference type="RefSeq" id="WP_231603449.1">
    <property type="nucleotide sequence ID" value="NZ_SJPM01000013.1"/>
</dbReference>
<comment type="caution">
    <text evidence="2">The sequence shown here is derived from an EMBL/GenBank/DDBJ whole genome shotgun (WGS) entry which is preliminary data.</text>
</comment>
<dbReference type="PANTHER" id="PTHR34512:SF30">
    <property type="entry name" value="OUTER MEMBRANE PROTEIN ASSEMBLY FACTOR BAMB"/>
    <property type="match status" value="1"/>
</dbReference>
<evidence type="ECO:0000259" key="1">
    <source>
        <dbReference type="Pfam" id="PF13360"/>
    </source>
</evidence>
<dbReference type="Pfam" id="PF13360">
    <property type="entry name" value="PQQ_2"/>
    <property type="match status" value="1"/>
</dbReference>
<dbReference type="SMART" id="SM00564">
    <property type="entry name" value="PQQ"/>
    <property type="match status" value="3"/>
</dbReference>
<keyword evidence="3" id="KW-1185">Reference proteome</keyword>
<dbReference type="PANTHER" id="PTHR34512">
    <property type="entry name" value="CELL SURFACE PROTEIN"/>
    <property type="match status" value="1"/>
</dbReference>
<name>A0A5C5ZXW6_9BACT</name>
<feature type="domain" description="Pyrrolo-quinoline quinone repeat" evidence="1">
    <location>
        <begin position="94"/>
        <end position="349"/>
    </location>
</feature>
<dbReference type="InterPro" id="IPR002372">
    <property type="entry name" value="PQQ_rpt_dom"/>
</dbReference>
<sequence>MSRLTTKMMLLPICLIVVLCVASPVICRGEDWPQWRGDNRDAQIDDPLIAKKLSDGQLPLRWKVPVGPGYSGPTVANGRVYLTDRQGEERDVVERVLCFDAETGKTLWTHEDSVEYSIGYSASGPRAAVTIHGDKAIAVGGTGRLSCLQTETGKMIWSRDLESDYQIRMPIWGITAAPLVHDGMVIQVVAGTGDACLVAFDLETGQERWRAIDEKAGYSAPIIVQQGQQDVLVCWTGESVTGLNPSNGETYWSQPMKPINMPIGVPTPVVQNNKLLVSSFYDGSMLIALNQDRPAASQLWWRRGADEKNTDSLHSMISNPLIKGEFIYGVDSYGQFRCLDLMTGDRVWEDLSVVPEARWATVHMIQNGNDEIMLNERGELLMTTLSPQGIEIRSRSKLLEPTLQQLRRRDGVVWAHPAIADGVIYARNDRELVSASLR</sequence>
<dbReference type="InterPro" id="IPR011047">
    <property type="entry name" value="Quinoprotein_ADH-like_sf"/>
</dbReference>
<protein>
    <submittedName>
        <fullName evidence="2">Outer membrane biogenesis protein BamB</fullName>
    </submittedName>
</protein>
<dbReference type="Gene3D" id="2.130.10.10">
    <property type="entry name" value="YVTN repeat-like/Quinoprotein amine dehydrogenase"/>
    <property type="match status" value="1"/>
</dbReference>
<dbReference type="InterPro" id="IPR018391">
    <property type="entry name" value="PQQ_b-propeller_rpt"/>
</dbReference>
<dbReference type="Gene3D" id="2.40.10.480">
    <property type="match status" value="1"/>
</dbReference>
<proteinExistence type="predicted"/>
<organism evidence="2 3">
    <name type="scientific">Neorhodopirellula pilleata</name>
    <dbReference type="NCBI Taxonomy" id="2714738"/>
    <lineage>
        <taxon>Bacteria</taxon>
        <taxon>Pseudomonadati</taxon>
        <taxon>Planctomycetota</taxon>
        <taxon>Planctomycetia</taxon>
        <taxon>Pirellulales</taxon>
        <taxon>Pirellulaceae</taxon>
        <taxon>Neorhodopirellula</taxon>
    </lineage>
</organism>
<accession>A0A5C5ZXW6</accession>
<dbReference type="InterPro" id="IPR015943">
    <property type="entry name" value="WD40/YVTN_repeat-like_dom_sf"/>
</dbReference>
<dbReference type="Proteomes" id="UP000316213">
    <property type="component" value="Unassembled WGS sequence"/>
</dbReference>
<reference evidence="2 3" key="1">
    <citation type="submission" date="2019-02" db="EMBL/GenBank/DDBJ databases">
        <title>Deep-cultivation of Planctomycetes and their phenomic and genomic characterization uncovers novel biology.</title>
        <authorList>
            <person name="Wiegand S."/>
            <person name="Jogler M."/>
            <person name="Boedeker C."/>
            <person name="Pinto D."/>
            <person name="Vollmers J."/>
            <person name="Rivas-Marin E."/>
            <person name="Kohn T."/>
            <person name="Peeters S.H."/>
            <person name="Heuer A."/>
            <person name="Rast P."/>
            <person name="Oberbeckmann S."/>
            <person name="Bunk B."/>
            <person name="Jeske O."/>
            <person name="Meyerdierks A."/>
            <person name="Storesund J.E."/>
            <person name="Kallscheuer N."/>
            <person name="Luecker S."/>
            <person name="Lage O.M."/>
            <person name="Pohl T."/>
            <person name="Merkel B.J."/>
            <person name="Hornburger P."/>
            <person name="Mueller R.-W."/>
            <person name="Bruemmer F."/>
            <person name="Labrenz M."/>
            <person name="Spormann A.M."/>
            <person name="Op Den Camp H."/>
            <person name="Overmann J."/>
            <person name="Amann R."/>
            <person name="Jetten M.S.M."/>
            <person name="Mascher T."/>
            <person name="Medema M.H."/>
            <person name="Devos D.P."/>
            <person name="Kaster A.-K."/>
            <person name="Ovreas L."/>
            <person name="Rohde M."/>
            <person name="Galperin M.Y."/>
            <person name="Jogler C."/>
        </authorList>
    </citation>
    <scope>NUCLEOTIDE SEQUENCE [LARGE SCALE GENOMIC DNA]</scope>
    <source>
        <strain evidence="2 3">Pla100</strain>
    </source>
</reference>
<dbReference type="AlphaFoldDB" id="A0A5C5ZXW6"/>
<gene>
    <name evidence="2" type="ORF">Pla100_48860</name>
</gene>
<evidence type="ECO:0000313" key="2">
    <source>
        <dbReference type="EMBL" id="TWT91848.1"/>
    </source>
</evidence>
<evidence type="ECO:0000313" key="3">
    <source>
        <dbReference type="Proteomes" id="UP000316213"/>
    </source>
</evidence>